<dbReference type="InterPro" id="IPR008482">
    <property type="entry name" value="DUF763"/>
</dbReference>
<evidence type="ECO:0000313" key="1">
    <source>
        <dbReference type="EMBL" id="MBN1572984.1"/>
    </source>
</evidence>
<comment type="caution">
    <text evidence="1">The sequence shown here is derived from an EMBL/GenBank/DDBJ whole genome shotgun (WGS) entry which is preliminary data.</text>
</comment>
<dbReference type="AlphaFoldDB" id="A0A9D8KF45"/>
<dbReference type="PANTHER" id="PTHR38597">
    <property type="entry name" value="BLL3834 PROTEIN"/>
    <property type="match status" value="1"/>
</dbReference>
<accession>A0A9D8KF45</accession>
<dbReference type="EMBL" id="JAFGIX010000033">
    <property type="protein sequence ID" value="MBN1572984.1"/>
    <property type="molecule type" value="Genomic_DNA"/>
</dbReference>
<dbReference type="Proteomes" id="UP000809273">
    <property type="component" value="Unassembled WGS sequence"/>
</dbReference>
<reference evidence="1" key="2">
    <citation type="submission" date="2021-01" db="EMBL/GenBank/DDBJ databases">
        <authorList>
            <person name="Hahn C.R."/>
            <person name="Youssef N.H."/>
            <person name="Elshahed M."/>
        </authorList>
    </citation>
    <scope>NUCLEOTIDE SEQUENCE</scope>
    <source>
        <strain evidence="1">Zod_Metabat.24</strain>
    </source>
</reference>
<sequence length="388" mass="43822">MKRGTAILPLHGGRAPRWLMDRMIRLAREIIIIIVSDFGSKEVLRRMSDPFWFQSFGCLLGFDWHSSGVTTTVTAAVKGGISGIERELDLYVAGGKGARSRKTPDEIASRGADISVDPEDLVYLSRFSAKVDNNAVMDGYQIYLHNFIFTGDGSWAVVQQGMNEKCRTARRYHWLGEAVDDMVSDPQAAICCDRREGIITNLTDGRAKNAREVAARLAVERPETIVKELTKIKGKAKDNDFTLPRRHAVTADDIDPKRLYKIFLSTYERRPKDFEALLVSQGVGPKALRALTLIAEVIYGAEASFTDPARFSFAHGGKDGHPYPVDRENYDRSIETLRRAAKLAKVGRTEKMDALKRLDRFYRTLLENAFKERCHRNFKSEEDKAERD</sequence>
<reference evidence="1" key="1">
    <citation type="journal article" date="2021" name="Environ. Microbiol.">
        <title>Genomic characterization of three novel Desulfobacterota classes expand the metabolic and phylogenetic diversity of the phylum.</title>
        <authorList>
            <person name="Murphy C.L."/>
            <person name="Biggerstaff J."/>
            <person name="Eichhorn A."/>
            <person name="Ewing E."/>
            <person name="Shahan R."/>
            <person name="Soriano D."/>
            <person name="Stewart S."/>
            <person name="VanMol K."/>
            <person name="Walker R."/>
            <person name="Walters P."/>
            <person name="Elshahed M.S."/>
            <person name="Youssef N.H."/>
        </authorList>
    </citation>
    <scope>NUCLEOTIDE SEQUENCE</scope>
    <source>
        <strain evidence="1">Zod_Metabat.24</strain>
    </source>
</reference>
<organism evidence="1 2">
    <name type="scientific">Candidatus Zymogenus saltonus</name>
    <dbReference type="NCBI Taxonomy" id="2844893"/>
    <lineage>
        <taxon>Bacteria</taxon>
        <taxon>Deltaproteobacteria</taxon>
        <taxon>Candidatus Zymogenia</taxon>
        <taxon>Candidatus Zymogeniales</taxon>
        <taxon>Candidatus Zymogenaceae</taxon>
        <taxon>Candidatus Zymogenus</taxon>
    </lineage>
</organism>
<dbReference type="PANTHER" id="PTHR38597:SF1">
    <property type="entry name" value="BLL3834 PROTEIN"/>
    <property type="match status" value="1"/>
</dbReference>
<evidence type="ECO:0000313" key="2">
    <source>
        <dbReference type="Proteomes" id="UP000809273"/>
    </source>
</evidence>
<proteinExistence type="predicted"/>
<protein>
    <submittedName>
        <fullName evidence="1">DUF763 domain-containing protein</fullName>
    </submittedName>
</protein>
<name>A0A9D8KF45_9DELT</name>
<dbReference type="Pfam" id="PF05559">
    <property type="entry name" value="DUF763"/>
    <property type="match status" value="1"/>
</dbReference>
<gene>
    <name evidence="1" type="ORF">JW984_07305</name>
</gene>